<dbReference type="Pfam" id="PF07077">
    <property type="entry name" value="DUF1345"/>
    <property type="match status" value="1"/>
</dbReference>
<feature type="transmembrane region" description="Helical" evidence="1">
    <location>
        <begin position="115"/>
        <end position="137"/>
    </location>
</feature>
<evidence type="ECO:0000313" key="2">
    <source>
        <dbReference type="EMBL" id="VEI74962.1"/>
    </source>
</evidence>
<feature type="transmembrane region" description="Helical" evidence="1">
    <location>
        <begin position="18"/>
        <end position="36"/>
    </location>
</feature>
<organism evidence="2 3">
    <name type="scientific">Serratia fonticola</name>
    <dbReference type="NCBI Taxonomy" id="47917"/>
    <lineage>
        <taxon>Bacteria</taxon>
        <taxon>Pseudomonadati</taxon>
        <taxon>Pseudomonadota</taxon>
        <taxon>Gammaproteobacteria</taxon>
        <taxon>Enterobacterales</taxon>
        <taxon>Yersiniaceae</taxon>
        <taxon>Serratia</taxon>
    </lineage>
</organism>
<gene>
    <name evidence="2" type="ORF">NCTC13193_04802</name>
</gene>
<dbReference type="Proteomes" id="UP000270487">
    <property type="component" value="Chromosome"/>
</dbReference>
<keyword evidence="1" id="KW-0812">Transmembrane</keyword>
<proteinExistence type="predicted"/>
<sequence length="224" mass="24936">MIDLPLSIKHYWQVRPRLLISVGAGLVCVGLLPAHLPWLQRLIVGWNMMAWIYLLCLWHLMLGCTPQRTRQLARKQDESASQVLALVSLGCVVSILAILFELSTAKQVSDALKTLHLALTGPTLVVSWLLLPTAFTMHYAHLFYRQRANTEVLPLLFPGKLTEPNYWDFAYFSFTIAVASQTADVAVGTADVRKITLLQSVISFVFNILILGLSINVGAGYWGS</sequence>
<reference evidence="2 3" key="1">
    <citation type="submission" date="2018-12" db="EMBL/GenBank/DDBJ databases">
        <authorList>
            <consortium name="Pathogen Informatics"/>
        </authorList>
    </citation>
    <scope>NUCLEOTIDE SEQUENCE [LARGE SCALE GENOMIC DNA]</scope>
    <source>
        <strain evidence="2 3">NCTC13193</strain>
    </source>
</reference>
<protein>
    <submittedName>
        <fullName evidence="2">Predicted membrane protein</fullName>
    </submittedName>
</protein>
<feature type="transmembrane region" description="Helical" evidence="1">
    <location>
        <begin position="83"/>
        <end position="103"/>
    </location>
</feature>
<keyword evidence="1" id="KW-1133">Transmembrane helix</keyword>
<evidence type="ECO:0000256" key="1">
    <source>
        <dbReference type="SAM" id="Phobius"/>
    </source>
</evidence>
<dbReference type="AlphaFoldDB" id="A0A448T4S5"/>
<feature type="transmembrane region" description="Helical" evidence="1">
    <location>
        <begin position="201"/>
        <end position="222"/>
    </location>
</feature>
<feature type="transmembrane region" description="Helical" evidence="1">
    <location>
        <begin position="42"/>
        <end position="62"/>
    </location>
</feature>
<keyword evidence="1" id="KW-0472">Membrane</keyword>
<name>A0A448T4S5_SERFO</name>
<accession>A0A448T4S5</accession>
<evidence type="ECO:0000313" key="3">
    <source>
        <dbReference type="Proteomes" id="UP000270487"/>
    </source>
</evidence>
<dbReference type="EMBL" id="LR134492">
    <property type="protein sequence ID" value="VEI74962.1"/>
    <property type="molecule type" value="Genomic_DNA"/>
</dbReference>
<dbReference type="InterPro" id="IPR009781">
    <property type="entry name" value="DUF1345"/>
</dbReference>